<accession>A0A0D6P889</accession>
<dbReference type="PANTHER" id="PTHR47495:SF2">
    <property type="entry name" value="ALDEHYDE DEHYDROGENASE"/>
    <property type="match status" value="1"/>
</dbReference>
<dbReference type="Pfam" id="PF02738">
    <property type="entry name" value="MoCoBD_1"/>
    <property type="match status" value="1"/>
</dbReference>
<dbReference type="InterPro" id="IPR008274">
    <property type="entry name" value="AldOxase/xan_DH_MoCoBD1"/>
</dbReference>
<reference evidence="2 3" key="1">
    <citation type="submission" date="2012-11" db="EMBL/GenBank/DDBJ databases">
        <title>Whole genome sequence of Acidisphaera rubrifaciens HS-AP3.</title>
        <authorList>
            <person name="Azuma Y."/>
            <person name="Higashiura N."/>
            <person name="Hirakawa H."/>
            <person name="Matsushita K."/>
        </authorList>
    </citation>
    <scope>NUCLEOTIDE SEQUENCE [LARGE SCALE GENOMIC DNA]</scope>
    <source>
        <strain evidence="2 3">HS-AP3</strain>
    </source>
</reference>
<dbReference type="RefSeq" id="WP_048862143.1">
    <property type="nucleotide sequence ID" value="NZ_BANB01000489.1"/>
</dbReference>
<dbReference type="Pfam" id="PF20256">
    <property type="entry name" value="MoCoBD_2"/>
    <property type="match status" value="2"/>
</dbReference>
<dbReference type="InterPro" id="IPR046867">
    <property type="entry name" value="AldOxase/xan_DH_MoCoBD2"/>
</dbReference>
<gene>
    <name evidence="2" type="ORF">Asru_0489_06</name>
</gene>
<dbReference type="AlphaFoldDB" id="A0A0D6P889"/>
<dbReference type="InterPro" id="IPR000674">
    <property type="entry name" value="Ald_Oxase/Xan_DH_a/b"/>
</dbReference>
<dbReference type="InterPro" id="IPR052516">
    <property type="entry name" value="N-heterocyclic_Hydroxylase"/>
</dbReference>
<dbReference type="GO" id="GO:0016491">
    <property type="term" value="F:oxidoreductase activity"/>
    <property type="evidence" value="ECO:0007669"/>
    <property type="project" value="InterPro"/>
</dbReference>
<dbReference type="Gene3D" id="3.30.365.10">
    <property type="entry name" value="Aldehyde oxidase/xanthine dehydrogenase, molybdopterin binding domain"/>
    <property type="match status" value="4"/>
</dbReference>
<dbReference type="PROSITE" id="PS51318">
    <property type="entry name" value="TAT"/>
    <property type="match status" value="1"/>
</dbReference>
<dbReference type="EMBL" id="BANB01000489">
    <property type="protein sequence ID" value="GAN77872.1"/>
    <property type="molecule type" value="Genomic_DNA"/>
</dbReference>
<dbReference type="Proteomes" id="UP000032680">
    <property type="component" value="Unassembled WGS sequence"/>
</dbReference>
<evidence type="ECO:0000313" key="2">
    <source>
        <dbReference type="EMBL" id="GAN77872.1"/>
    </source>
</evidence>
<feature type="domain" description="Aldehyde oxidase/xanthine dehydrogenase a/b hammerhead" evidence="1">
    <location>
        <begin position="219"/>
        <end position="305"/>
    </location>
</feature>
<dbReference type="PANTHER" id="PTHR47495">
    <property type="entry name" value="ALDEHYDE DEHYDROGENASE"/>
    <property type="match status" value="1"/>
</dbReference>
<organism evidence="2 3">
    <name type="scientific">Acidisphaera rubrifaciens HS-AP3</name>
    <dbReference type="NCBI Taxonomy" id="1231350"/>
    <lineage>
        <taxon>Bacteria</taxon>
        <taxon>Pseudomonadati</taxon>
        <taxon>Pseudomonadota</taxon>
        <taxon>Alphaproteobacteria</taxon>
        <taxon>Acetobacterales</taxon>
        <taxon>Acetobacteraceae</taxon>
        <taxon>Acidisphaera</taxon>
    </lineage>
</organism>
<name>A0A0D6P889_9PROT</name>
<evidence type="ECO:0000259" key="1">
    <source>
        <dbReference type="SMART" id="SM01008"/>
    </source>
</evidence>
<comment type="caution">
    <text evidence="2">The sequence shown here is derived from an EMBL/GenBank/DDBJ whole genome shotgun (WGS) entry which is preliminary data.</text>
</comment>
<proteinExistence type="predicted"/>
<dbReference type="Gene3D" id="3.90.1170.50">
    <property type="entry name" value="Aldehyde oxidase/xanthine dehydrogenase, a/b hammerhead"/>
    <property type="match status" value="1"/>
</dbReference>
<protein>
    <submittedName>
        <fullName evidence="2">Aldehyde dehydrogenase large subunit</fullName>
    </submittedName>
</protein>
<dbReference type="SUPFAM" id="SSF56003">
    <property type="entry name" value="Molybdenum cofactor-binding domain"/>
    <property type="match status" value="2"/>
</dbReference>
<dbReference type="PIRSF" id="PIRSF036389">
    <property type="entry name" value="IOR_B"/>
    <property type="match status" value="1"/>
</dbReference>
<dbReference type="SMART" id="SM01008">
    <property type="entry name" value="Ald_Xan_dh_C"/>
    <property type="match status" value="1"/>
</dbReference>
<dbReference type="OrthoDB" id="9767994at2"/>
<keyword evidence="3" id="KW-1185">Reference proteome</keyword>
<dbReference type="InterPro" id="IPR037165">
    <property type="entry name" value="AldOxase/xan_DH_Mopterin-bd_sf"/>
</dbReference>
<evidence type="ECO:0000313" key="3">
    <source>
        <dbReference type="Proteomes" id="UP000032680"/>
    </source>
</evidence>
<sequence length="770" mass="81402">MTKHSKIDMPALSRRHFMAVTGAAGLMVGYAAMPDANQALAGAMSHPKFEPTQWYSIGTDGRVTVVVGKAEMGQHISSTMAQLVAEELGAAWKDMAITLASNDPKYNDPVLGAQITGGSWSTGMNYDAMCRAGAAGRMALIAAAAEMMGVPESQLTAIASHVVDTKSGKKLPFGKIVAGGKANKVFTADELKAIKLKTADQYTIIGHSVPQLDIPPKTNGTAKYGIDAFAPGMVYGMPVTPPVRYGATVKSVDDSEAKKVPGFIRAVVVEDKTGTTTGWVVSVAKTYEAAKKAGAALKIDYDLGPNAKVDDAAILAESRRLHEDGTEGFLFVKEGDAEGALKTAPKVLEAEYTTSINIHAPMEPMNALAMEKDGEWHIYTGNQFFTRTTAIAAAIAGVDPKKIVLHQHFLGGGFGRRLESDMVVPAIAAAKAVGKPVKCIYTREDDMHMDFTRPLTYQHVKLGVDDKGHAVAMTHDVIGAWPTARWGIPAFLTPSVDKKGSHDSFTVNGADYWYTVPNHTVKNFENKLAQAATPSGQLRSVAPGWTFWATESMWDEMAHATGQDPVALRLSMLDGLGDNAGKNGTQTQGGAKRLANVLRIATGRAGYGVNPLPKNEGIGVACVSSQERSSPTWTACVAHVAVNPETGDVTVKKLTLAMDLGTVVNPDGVRAQIEGSALWGMSIALLEKGTLKDGGIEQSNFDTYTPMRMSNVPELDISLIGNGEPAVGCGEPAVTVVAPAIANAIFNAVGARVRSLPITADAVKASMSKV</sequence>
<dbReference type="InterPro" id="IPR006311">
    <property type="entry name" value="TAT_signal"/>
</dbReference>
<dbReference type="InterPro" id="IPR012368">
    <property type="entry name" value="OxRdtase_Mopterin-bd_su_IorB"/>
</dbReference>